<feature type="transmembrane region" description="Helical" evidence="1">
    <location>
        <begin position="84"/>
        <end position="105"/>
    </location>
</feature>
<feature type="transmembrane region" description="Helical" evidence="1">
    <location>
        <begin position="137"/>
        <end position="162"/>
    </location>
</feature>
<keyword evidence="1" id="KW-1133">Transmembrane helix</keyword>
<gene>
    <name evidence="2" type="ORF">EDC58_0272</name>
</gene>
<evidence type="ECO:0000313" key="2">
    <source>
        <dbReference type="EMBL" id="ROR40791.1"/>
    </source>
</evidence>
<accession>A0AAJ4UYC9</accession>
<comment type="caution">
    <text evidence="2">The sequence shown here is derived from an EMBL/GenBank/DDBJ whole genome shotgun (WGS) entry which is preliminary data.</text>
</comment>
<feature type="transmembrane region" description="Helical" evidence="1">
    <location>
        <begin position="58"/>
        <end position="78"/>
    </location>
</feature>
<protein>
    <submittedName>
        <fullName evidence="2">Uncharacterized protein DUF2628</fullName>
    </submittedName>
</protein>
<proteinExistence type="predicted"/>
<dbReference type="InterPro" id="IPR024399">
    <property type="entry name" value="DUF2628"/>
</dbReference>
<evidence type="ECO:0000313" key="3">
    <source>
        <dbReference type="Proteomes" id="UP000272781"/>
    </source>
</evidence>
<keyword evidence="1" id="KW-0812">Transmembrane</keyword>
<organism evidence="2 3">
    <name type="scientific">Caminibacter pacificus</name>
    <dbReference type="NCBI Taxonomy" id="1424653"/>
    <lineage>
        <taxon>Bacteria</taxon>
        <taxon>Pseudomonadati</taxon>
        <taxon>Campylobacterota</taxon>
        <taxon>Epsilonproteobacteria</taxon>
        <taxon>Nautiliales</taxon>
        <taxon>Nautiliaceae</taxon>
        <taxon>Caminibacter</taxon>
    </lineage>
</organism>
<evidence type="ECO:0000256" key="1">
    <source>
        <dbReference type="SAM" id="Phobius"/>
    </source>
</evidence>
<keyword evidence="1" id="KW-0472">Membrane</keyword>
<dbReference type="EMBL" id="RJVK01000001">
    <property type="protein sequence ID" value="ROR40791.1"/>
    <property type="molecule type" value="Genomic_DNA"/>
</dbReference>
<dbReference type="AlphaFoldDB" id="A0AAJ4UYC9"/>
<dbReference type="RefSeq" id="WP_235823148.1">
    <property type="nucleotide sequence ID" value="NZ_CP027432.2"/>
</dbReference>
<dbReference type="Pfam" id="PF10947">
    <property type="entry name" value="DUF2628"/>
    <property type="match status" value="1"/>
</dbReference>
<name>A0AAJ4UYC9_9BACT</name>
<reference evidence="2 3" key="1">
    <citation type="submission" date="2018-11" db="EMBL/GenBank/DDBJ databases">
        <title>Genomic Encyclopedia of Type Strains, Phase IV (KMG-IV): sequencing the most valuable type-strain genomes for metagenomic binning, comparative biology and taxonomic classification.</title>
        <authorList>
            <person name="Goeker M."/>
        </authorList>
    </citation>
    <scope>NUCLEOTIDE SEQUENCE [LARGE SCALE GENOMIC DNA]</scope>
    <source>
        <strain evidence="2 3">DSM 27783</strain>
    </source>
</reference>
<sequence length="164" mass="19144">MSLRDKYLKLLKEVYVGDEKDMEVFEEIMNDEGLGKCKPKFNLKAFIFGWFYLLYKRAVLEAFSVLVISLMIAYLMAYAKIHPLLVLATIIIVNSLLSGFCYYFLYLNKFNRDVDYCGEYNTDIECLKKRVKPKISYVIIAVIVIIALIWPWLFALITGYSLKT</sequence>
<dbReference type="Proteomes" id="UP000272781">
    <property type="component" value="Unassembled WGS sequence"/>
</dbReference>